<sequence length="104" mass="11235">MPQTLFHRSPSALATFVHSGQLWPSCWSKSSTSVRSPPFQRVATPDPCVQTPASMGIGIAQEPVPTCQVRGSELSLQSHASDPGVIPNPLGMVFHVQRGLRNCR</sequence>
<dbReference type="EMBL" id="HBJA01052832">
    <property type="protein sequence ID" value="CAE0807585.1"/>
    <property type="molecule type" value="Transcribed_RNA"/>
</dbReference>
<dbReference type="AlphaFoldDB" id="A0A7S4CVE7"/>
<evidence type="ECO:0000313" key="1">
    <source>
        <dbReference type="EMBL" id="CAE0807585.1"/>
    </source>
</evidence>
<gene>
    <name evidence="1" type="ORF">EGYM00163_LOCUS18714</name>
</gene>
<reference evidence="1" key="1">
    <citation type="submission" date="2021-01" db="EMBL/GenBank/DDBJ databases">
        <authorList>
            <person name="Corre E."/>
            <person name="Pelletier E."/>
            <person name="Niang G."/>
            <person name="Scheremetjew M."/>
            <person name="Finn R."/>
            <person name="Kale V."/>
            <person name="Holt S."/>
            <person name="Cochrane G."/>
            <person name="Meng A."/>
            <person name="Brown T."/>
            <person name="Cohen L."/>
        </authorList>
    </citation>
    <scope>NUCLEOTIDE SEQUENCE</scope>
    <source>
        <strain evidence="1">CCMP1594</strain>
    </source>
</reference>
<accession>A0A7S4CVE7</accession>
<name>A0A7S4CVE7_9EUGL</name>
<organism evidence="1">
    <name type="scientific">Eutreptiella gymnastica</name>
    <dbReference type="NCBI Taxonomy" id="73025"/>
    <lineage>
        <taxon>Eukaryota</taxon>
        <taxon>Discoba</taxon>
        <taxon>Euglenozoa</taxon>
        <taxon>Euglenida</taxon>
        <taxon>Spirocuta</taxon>
        <taxon>Euglenophyceae</taxon>
        <taxon>Eutreptiales</taxon>
        <taxon>Eutreptiaceae</taxon>
        <taxon>Eutreptiella</taxon>
    </lineage>
</organism>
<proteinExistence type="predicted"/>
<protein>
    <submittedName>
        <fullName evidence="1">Uncharacterized protein</fullName>
    </submittedName>
</protein>